<reference evidence="2" key="1">
    <citation type="submission" date="2018-11" db="EMBL/GenBank/DDBJ databases">
        <authorList>
            <consortium name="Pathogen Informatics"/>
        </authorList>
    </citation>
    <scope>NUCLEOTIDE SEQUENCE</scope>
</reference>
<dbReference type="EMBL" id="CAAALY010020418">
    <property type="protein sequence ID" value="VEL14224.1"/>
    <property type="molecule type" value="Genomic_DNA"/>
</dbReference>
<evidence type="ECO:0000256" key="1">
    <source>
        <dbReference type="SAM" id="Coils"/>
    </source>
</evidence>
<dbReference type="OrthoDB" id="439792at2759"/>
<dbReference type="AlphaFoldDB" id="A0A448WKR6"/>
<dbReference type="Proteomes" id="UP000784294">
    <property type="component" value="Unassembled WGS sequence"/>
</dbReference>
<organism evidence="2 3">
    <name type="scientific">Protopolystoma xenopodis</name>
    <dbReference type="NCBI Taxonomy" id="117903"/>
    <lineage>
        <taxon>Eukaryota</taxon>
        <taxon>Metazoa</taxon>
        <taxon>Spiralia</taxon>
        <taxon>Lophotrochozoa</taxon>
        <taxon>Platyhelminthes</taxon>
        <taxon>Monogenea</taxon>
        <taxon>Polyopisthocotylea</taxon>
        <taxon>Polystomatidea</taxon>
        <taxon>Polystomatidae</taxon>
        <taxon>Protopolystoma</taxon>
    </lineage>
</organism>
<feature type="coiled-coil region" evidence="1">
    <location>
        <begin position="60"/>
        <end position="89"/>
    </location>
</feature>
<sequence>MGDIYLLSSEQELAKFMLNPRPYLLPPQPKAPIRLAVVGPEASGEQDLANLLGRHLEVTVVDLKGRLKNQEEELLNERLEAVKKSTTEKQIEIIQKRNAAEISEMKSGLAYIDRNF</sequence>
<protein>
    <submittedName>
        <fullName evidence="2">Uncharacterized protein</fullName>
    </submittedName>
</protein>
<gene>
    <name evidence="2" type="ORF">PXEA_LOCUS7664</name>
</gene>
<name>A0A448WKR6_9PLAT</name>
<accession>A0A448WKR6</accession>
<comment type="caution">
    <text evidence="2">The sequence shown here is derived from an EMBL/GenBank/DDBJ whole genome shotgun (WGS) entry which is preliminary data.</text>
</comment>
<evidence type="ECO:0000313" key="3">
    <source>
        <dbReference type="Proteomes" id="UP000784294"/>
    </source>
</evidence>
<evidence type="ECO:0000313" key="2">
    <source>
        <dbReference type="EMBL" id="VEL14224.1"/>
    </source>
</evidence>
<keyword evidence="3" id="KW-1185">Reference proteome</keyword>
<proteinExistence type="predicted"/>
<keyword evidence="1" id="KW-0175">Coiled coil</keyword>